<evidence type="ECO:0000256" key="1">
    <source>
        <dbReference type="ARBA" id="ARBA00003520"/>
    </source>
</evidence>
<evidence type="ECO:0000313" key="5">
    <source>
        <dbReference type="Proteomes" id="UP000033140"/>
    </source>
</evidence>
<evidence type="ECO:0000256" key="3">
    <source>
        <dbReference type="RuleBase" id="RU000487"/>
    </source>
</evidence>
<evidence type="ECO:0008006" key="6">
    <source>
        <dbReference type="Google" id="ProtNLM"/>
    </source>
</evidence>
<dbReference type="OrthoDB" id="5132116at2759"/>
<dbReference type="RefSeq" id="XP_019021152.1">
    <property type="nucleotide sequence ID" value="XM_019165214.1"/>
</dbReference>
<dbReference type="Gene3D" id="3.90.640.10">
    <property type="entry name" value="Actin, Chain A, domain 4"/>
    <property type="match status" value="1"/>
</dbReference>
<dbReference type="PRINTS" id="PR00190">
    <property type="entry name" value="ACTIN"/>
</dbReference>
<dbReference type="InterPro" id="IPR020902">
    <property type="entry name" value="Actin/actin-like_CS"/>
</dbReference>
<sequence length="408" mass="44375">MATQYGGDEVSALVLDPGSAWTRAGYAGEDTPKSIVPTTYGYLPPADESSKSSYIIGDLELSFPRPSMEIKNPMSDGVIQDWDAETQIWEYALKKRLKAEPKEHPLLITEPAWNQPKNREKAMEVAFETLEVPAFYLAKSAVCAAFANGKATGLVVDVGAGQASVTPVYDGFVLKKGVMHNTYAGNAIDSHLQTKLSAQQIPLNPRYLISRRVAVEPGAQPTPTLRETKATQSYHAYAQSRVINEYKESVCATWEGPGHFDERASAGRPGRTFEFPDGYNNTFAGASRYAAPELLFTTPHSLTTLILQSINACDADLRPFLYSSILVTGSTTLLPGFTDRLVSELQAAAPGAKVRVQAPGNSVERGCASWIGGSILASLGTFHQMWVSRQEYDEAGAERLGLVERRCT</sequence>
<name>A0A0E9NIQ8_SAICN</name>
<dbReference type="FunFam" id="3.30.420.40:FF:000058">
    <property type="entry name" value="Putative actin-related protein 5"/>
    <property type="match status" value="1"/>
</dbReference>
<gene>
    <name evidence="4" type="ORF">G7K_3872-t1</name>
</gene>
<dbReference type="OMA" id="MTEAPWN"/>
<evidence type="ECO:0000313" key="4">
    <source>
        <dbReference type="EMBL" id="GAO49729.1"/>
    </source>
</evidence>
<dbReference type="Proteomes" id="UP000033140">
    <property type="component" value="Unassembled WGS sequence"/>
</dbReference>
<evidence type="ECO:0000256" key="2">
    <source>
        <dbReference type="ARBA" id="ARBA00049360"/>
    </source>
</evidence>
<dbReference type="SUPFAM" id="SSF53067">
    <property type="entry name" value="Actin-like ATPase domain"/>
    <property type="match status" value="2"/>
</dbReference>
<dbReference type="Pfam" id="PF00022">
    <property type="entry name" value="Actin"/>
    <property type="match status" value="1"/>
</dbReference>
<dbReference type="InterPro" id="IPR043129">
    <property type="entry name" value="ATPase_NBD"/>
</dbReference>
<keyword evidence="5" id="KW-1185">Reference proteome</keyword>
<reference evidence="4 5" key="1">
    <citation type="journal article" date="2011" name="J. Gen. Appl. Microbiol.">
        <title>Draft genome sequencing of the enigmatic yeast Saitoella complicata.</title>
        <authorList>
            <person name="Nishida H."/>
            <person name="Hamamoto M."/>
            <person name="Sugiyama J."/>
        </authorList>
    </citation>
    <scope>NUCLEOTIDE SEQUENCE [LARGE SCALE GENOMIC DNA]</scope>
    <source>
        <strain evidence="4 5">NRRL Y-17804</strain>
    </source>
</reference>
<dbReference type="PROSITE" id="PS00432">
    <property type="entry name" value="ACTINS_2"/>
    <property type="match status" value="1"/>
</dbReference>
<comment type="caution">
    <text evidence="4">The sequence shown here is derived from an EMBL/GenBank/DDBJ whole genome shotgun (WGS) entry which is preliminary data.</text>
</comment>
<dbReference type="InterPro" id="IPR004001">
    <property type="entry name" value="Actin_CS"/>
</dbReference>
<comment type="function">
    <text evidence="1">Actins are highly conserved proteins that are involved in various types of cell motility and are ubiquitously expressed in all eukaryotic cells.</text>
</comment>
<dbReference type="SMART" id="SM00268">
    <property type="entry name" value="ACTIN"/>
    <property type="match status" value="1"/>
</dbReference>
<dbReference type="Gene3D" id="3.30.420.40">
    <property type="match status" value="2"/>
</dbReference>
<comment type="catalytic activity">
    <reaction evidence="2">
        <text>ATP + H2O = ADP + phosphate + H(+)</text>
        <dbReference type="Rhea" id="RHEA:13065"/>
        <dbReference type="ChEBI" id="CHEBI:15377"/>
        <dbReference type="ChEBI" id="CHEBI:15378"/>
        <dbReference type="ChEBI" id="CHEBI:30616"/>
        <dbReference type="ChEBI" id="CHEBI:43474"/>
        <dbReference type="ChEBI" id="CHEBI:456216"/>
    </reaction>
</comment>
<dbReference type="AlphaFoldDB" id="A0A0E9NIQ8"/>
<dbReference type="CDD" id="cd13395">
    <property type="entry name" value="ASKHA_NBD_Arp4_ACTL6-like"/>
    <property type="match status" value="1"/>
</dbReference>
<reference evidence="4 5" key="2">
    <citation type="journal article" date="2014" name="J. Gen. Appl. Microbiol.">
        <title>The early diverging ascomycetous budding yeast Saitoella complicata has three histone deacetylases belonging to the Clr6, Hos2, and Rpd3 lineages.</title>
        <authorList>
            <person name="Nishida H."/>
            <person name="Matsumoto T."/>
            <person name="Kondo S."/>
            <person name="Hamamoto M."/>
            <person name="Yoshikawa H."/>
        </authorList>
    </citation>
    <scope>NUCLEOTIDE SEQUENCE [LARGE SCALE GENOMIC DNA]</scope>
    <source>
        <strain evidence="4 5">NRRL Y-17804</strain>
    </source>
</reference>
<dbReference type="FunFam" id="3.30.420.40:FF:000184">
    <property type="entry name" value="NuA4 histone acetyltransferase subunit"/>
    <property type="match status" value="1"/>
</dbReference>
<protein>
    <recommendedName>
        <fullName evidence="6">Actin-related protein 4</fullName>
    </recommendedName>
</protein>
<dbReference type="PANTHER" id="PTHR11937">
    <property type="entry name" value="ACTIN"/>
    <property type="match status" value="1"/>
</dbReference>
<dbReference type="STRING" id="698492.A0A0E9NIQ8"/>
<dbReference type="GO" id="GO:0032991">
    <property type="term" value="C:protein-containing complex"/>
    <property type="evidence" value="ECO:0007669"/>
    <property type="project" value="UniProtKB-ARBA"/>
</dbReference>
<dbReference type="InterPro" id="IPR004000">
    <property type="entry name" value="Actin"/>
</dbReference>
<dbReference type="PROSITE" id="PS01132">
    <property type="entry name" value="ACTINS_ACT_LIKE"/>
    <property type="match status" value="1"/>
</dbReference>
<dbReference type="Gene3D" id="2.30.36.70">
    <property type="entry name" value="Actin, Chain A, domain 2"/>
    <property type="match status" value="1"/>
</dbReference>
<organism evidence="4 5">
    <name type="scientific">Saitoella complicata (strain BCRC 22490 / CBS 7301 / JCM 7358 / NBRC 10748 / NRRL Y-17804)</name>
    <dbReference type="NCBI Taxonomy" id="698492"/>
    <lineage>
        <taxon>Eukaryota</taxon>
        <taxon>Fungi</taxon>
        <taxon>Dikarya</taxon>
        <taxon>Ascomycota</taxon>
        <taxon>Taphrinomycotina</taxon>
        <taxon>Taphrinomycotina incertae sedis</taxon>
        <taxon>Saitoella</taxon>
    </lineage>
</organism>
<comment type="similarity">
    <text evidence="3">Belongs to the actin family.</text>
</comment>
<reference evidence="4 5" key="3">
    <citation type="journal article" date="2015" name="Genome Announc.">
        <title>Draft Genome Sequence of the Archiascomycetous Yeast Saitoella complicata.</title>
        <authorList>
            <person name="Yamauchi K."/>
            <person name="Kondo S."/>
            <person name="Hamamoto M."/>
            <person name="Takahashi Y."/>
            <person name="Ogura Y."/>
            <person name="Hayashi T."/>
            <person name="Nishida H."/>
        </authorList>
    </citation>
    <scope>NUCLEOTIDE SEQUENCE [LARGE SCALE GENOMIC DNA]</scope>
    <source>
        <strain evidence="4 5">NRRL Y-17804</strain>
    </source>
</reference>
<dbReference type="EMBL" id="BACD03000025">
    <property type="protein sequence ID" value="GAO49729.1"/>
    <property type="molecule type" value="Genomic_DNA"/>
</dbReference>
<proteinExistence type="inferred from homology"/>
<accession>A0A0E9NIQ8</accession>